<keyword evidence="1" id="KW-0812">Transmembrane</keyword>
<dbReference type="AlphaFoldDB" id="A0A1G1WKK7"/>
<keyword evidence="1" id="KW-1133">Transmembrane helix</keyword>
<reference evidence="2 3" key="1">
    <citation type="journal article" date="2016" name="Nat. Commun.">
        <title>Thousands of microbial genomes shed light on interconnected biogeochemical processes in an aquifer system.</title>
        <authorList>
            <person name="Anantharaman K."/>
            <person name="Brown C.T."/>
            <person name="Hug L.A."/>
            <person name="Sharon I."/>
            <person name="Castelle C.J."/>
            <person name="Probst A.J."/>
            <person name="Thomas B.C."/>
            <person name="Singh A."/>
            <person name="Wilkins M.J."/>
            <person name="Karaoz U."/>
            <person name="Brodie E.L."/>
            <person name="Williams K.H."/>
            <person name="Hubbard S.S."/>
            <person name="Banfield J.F."/>
        </authorList>
    </citation>
    <scope>NUCLEOTIDE SEQUENCE [LARGE SCALE GENOMIC DNA]</scope>
</reference>
<organism evidence="2 3">
    <name type="scientific">Candidatus Woykebacteria bacterium RBG_19FT_COMBO_43_10</name>
    <dbReference type="NCBI Taxonomy" id="1802598"/>
    <lineage>
        <taxon>Bacteria</taxon>
        <taxon>Candidatus Woykeibacteriota</taxon>
    </lineage>
</organism>
<feature type="transmembrane region" description="Helical" evidence="1">
    <location>
        <begin position="12"/>
        <end position="35"/>
    </location>
</feature>
<name>A0A1G1WKK7_9BACT</name>
<feature type="transmembrane region" description="Helical" evidence="1">
    <location>
        <begin position="92"/>
        <end position="118"/>
    </location>
</feature>
<sequence>MRLFFIRSFSALSLHAVISLGLSLIFAVLSGYLLFTNAGSFPLAVPLWFSKPWGEERLAEPIFLWLLPTTSLVLLVFNFFIWSFFKNRERLLFLLLLWTSPIVSGLLFYTLLEILLVVSQ</sequence>
<gene>
    <name evidence="2" type="ORF">A2Z42_03900</name>
</gene>
<dbReference type="EMBL" id="MHCU01000009">
    <property type="protein sequence ID" value="OGY28214.1"/>
    <property type="molecule type" value="Genomic_DNA"/>
</dbReference>
<comment type="caution">
    <text evidence="2">The sequence shown here is derived from an EMBL/GenBank/DDBJ whole genome shotgun (WGS) entry which is preliminary data.</text>
</comment>
<evidence type="ECO:0000313" key="3">
    <source>
        <dbReference type="Proteomes" id="UP000176645"/>
    </source>
</evidence>
<dbReference type="Proteomes" id="UP000176645">
    <property type="component" value="Unassembled WGS sequence"/>
</dbReference>
<evidence type="ECO:0000256" key="1">
    <source>
        <dbReference type="SAM" id="Phobius"/>
    </source>
</evidence>
<protein>
    <submittedName>
        <fullName evidence="2">Uncharacterized protein</fullName>
    </submittedName>
</protein>
<keyword evidence="1" id="KW-0472">Membrane</keyword>
<feature type="transmembrane region" description="Helical" evidence="1">
    <location>
        <begin position="62"/>
        <end position="85"/>
    </location>
</feature>
<accession>A0A1G1WKK7</accession>
<proteinExistence type="predicted"/>
<evidence type="ECO:0000313" key="2">
    <source>
        <dbReference type="EMBL" id="OGY28214.1"/>
    </source>
</evidence>